<accession>A0A6A6Q5Z0</accession>
<organism evidence="2 3">
    <name type="scientific">Neohortaea acidophila</name>
    <dbReference type="NCBI Taxonomy" id="245834"/>
    <lineage>
        <taxon>Eukaryota</taxon>
        <taxon>Fungi</taxon>
        <taxon>Dikarya</taxon>
        <taxon>Ascomycota</taxon>
        <taxon>Pezizomycotina</taxon>
        <taxon>Dothideomycetes</taxon>
        <taxon>Dothideomycetidae</taxon>
        <taxon>Mycosphaerellales</taxon>
        <taxon>Teratosphaeriaceae</taxon>
        <taxon>Neohortaea</taxon>
    </lineage>
</organism>
<sequence length="53" mass="6202">MQRKKVANSHRIVAFALRPTRFCSERKREKANRNSKTEKTTRNSNRLLCKAAV</sequence>
<name>A0A6A6Q5Z0_9PEZI</name>
<protein>
    <submittedName>
        <fullName evidence="2">Uncharacterized protein</fullName>
    </submittedName>
</protein>
<dbReference type="EMBL" id="MU001631">
    <property type="protein sequence ID" value="KAF2487735.1"/>
    <property type="molecule type" value="Genomic_DNA"/>
</dbReference>
<evidence type="ECO:0000256" key="1">
    <source>
        <dbReference type="SAM" id="MobiDB-lite"/>
    </source>
</evidence>
<dbReference type="GeneID" id="54470828"/>
<gene>
    <name evidence="2" type="ORF">BDY17DRAFT_17236</name>
</gene>
<dbReference type="AlphaFoldDB" id="A0A6A6Q5Z0"/>
<proteinExistence type="predicted"/>
<feature type="region of interest" description="Disordered" evidence="1">
    <location>
        <begin position="25"/>
        <end position="53"/>
    </location>
</feature>
<reference evidence="2" key="1">
    <citation type="journal article" date="2020" name="Stud. Mycol.">
        <title>101 Dothideomycetes genomes: a test case for predicting lifestyles and emergence of pathogens.</title>
        <authorList>
            <person name="Haridas S."/>
            <person name="Albert R."/>
            <person name="Binder M."/>
            <person name="Bloem J."/>
            <person name="Labutti K."/>
            <person name="Salamov A."/>
            <person name="Andreopoulos B."/>
            <person name="Baker S."/>
            <person name="Barry K."/>
            <person name="Bills G."/>
            <person name="Bluhm B."/>
            <person name="Cannon C."/>
            <person name="Castanera R."/>
            <person name="Culley D."/>
            <person name="Daum C."/>
            <person name="Ezra D."/>
            <person name="Gonzalez J."/>
            <person name="Henrissat B."/>
            <person name="Kuo A."/>
            <person name="Liang C."/>
            <person name="Lipzen A."/>
            <person name="Lutzoni F."/>
            <person name="Magnuson J."/>
            <person name="Mondo S."/>
            <person name="Nolan M."/>
            <person name="Ohm R."/>
            <person name="Pangilinan J."/>
            <person name="Park H.-J."/>
            <person name="Ramirez L."/>
            <person name="Alfaro M."/>
            <person name="Sun H."/>
            <person name="Tritt A."/>
            <person name="Yoshinaga Y."/>
            <person name="Zwiers L.-H."/>
            <person name="Turgeon B."/>
            <person name="Goodwin S."/>
            <person name="Spatafora J."/>
            <person name="Crous P."/>
            <person name="Grigoriev I."/>
        </authorList>
    </citation>
    <scope>NUCLEOTIDE SEQUENCE</scope>
    <source>
        <strain evidence="2">CBS 113389</strain>
    </source>
</reference>
<evidence type="ECO:0000313" key="2">
    <source>
        <dbReference type="EMBL" id="KAF2487735.1"/>
    </source>
</evidence>
<dbReference type="Proteomes" id="UP000799767">
    <property type="component" value="Unassembled WGS sequence"/>
</dbReference>
<feature type="compositionally biased region" description="Basic and acidic residues" evidence="1">
    <location>
        <begin position="25"/>
        <end position="41"/>
    </location>
</feature>
<evidence type="ECO:0000313" key="3">
    <source>
        <dbReference type="Proteomes" id="UP000799767"/>
    </source>
</evidence>
<dbReference type="RefSeq" id="XP_033594304.1">
    <property type="nucleotide sequence ID" value="XM_033729826.1"/>
</dbReference>
<keyword evidence="3" id="KW-1185">Reference proteome</keyword>